<dbReference type="Gene3D" id="3.90.1150.10">
    <property type="entry name" value="Aspartate Aminotransferase, domain 1"/>
    <property type="match status" value="1"/>
</dbReference>
<comment type="caution">
    <text evidence="2">The sequence shown here is derived from an EMBL/GenBank/DDBJ whole genome shotgun (WGS) entry which is preliminary data.</text>
</comment>
<dbReference type="STRING" id="663331.D4AVT2"/>
<dbReference type="InterPro" id="IPR015422">
    <property type="entry name" value="PyrdxlP-dep_Trfase_small"/>
</dbReference>
<evidence type="ECO:0000313" key="2">
    <source>
        <dbReference type="EMBL" id="EFE32838.1"/>
    </source>
</evidence>
<name>D4AVT2_ARTBC</name>
<keyword evidence="1" id="KW-1133">Transmembrane helix</keyword>
<keyword evidence="1" id="KW-0812">Transmembrane</keyword>
<dbReference type="RefSeq" id="XP_003013478.1">
    <property type="nucleotide sequence ID" value="XM_003013432.1"/>
</dbReference>
<accession>D4AVT2</accession>
<proteinExistence type="predicted"/>
<evidence type="ECO:0000256" key="1">
    <source>
        <dbReference type="SAM" id="Phobius"/>
    </source>
</evidence>
<sequence>MDTKYPIQTHDCRCGHKLIYISSWVWWLLAFAGVFAALNRLIPQLPRVNALTKATATKLEIVGYEFSLPVQTNMIVLDLKAAGIPNAAKVNYCKEVGITVFPEGRLVFHYQTSTDAAERLVKALSLLIQDAKAGAL</sequence>
<keyword evidence="3" id="KW-1185">Reference proteome</keyword>
<dbReference type="SUPFAM" id="SSF53383">
    <property type="entry name" value="PLP-dependent transferases"/>
    <property type="match status" value="1"/>
</dbReference>
<protein>
    <submittedName>
        <fullName evidence="2">Uncharacterized protein</fullName>
    </submittedName>
</protein>
<dbReference type="KEGG" id="abe:ARB_00296"/>
<dbReference type="eggNOG" id="KOG1368">
    <property type="taxonomic scope" value="Eukaryota"/>
</dbReference>
<gene>
    <name evidence="2" type="ORF">ARB_00296</name>
</gene>
<dbReference type="AlphaFoldDB" id="D4AVT2"/>
<evidence type="ECO:0000313" key="3">
    <source>
        <dbReference type="Proteomes" id="UP000008866"/>
    </source>
</evidence>
<dbReference type="Proteomes" id="UP000008866">
    <property type="component" value="Unassembled WGS sequence"/>
</dbReference>
<dbReference type="EMBL" id="ABSU01000013">
    <property type="protein sequence ID" value="EFE32838.1"/>
    <property type="molecule type" value="Genomic_DNA"/>
</dbReference>
<feature type="transmembrane region" description="Helical" evidence="1">
    <location>
        <begin position="24"/>
        <end position="42"/>
    </location>
</feature>
<dbReference type="GeneID" id="9519514"/>
<keyword evidence="1" id="KW-0472">Membrane</keyword>
<dbReference type="OMA" id="IYISSWV"/>
<reference evidence="3" key="1">
    <citation type="journal article" date="2011" name="Genome Biol.">
        <title>Comparative and functional genomics provide insights into the pathogenicity of dermatophytic fungi.</title>
        <authorList>
            <person name="Burmester A."/>
            <person name="Shelest E."/>
            <person name="Gloeckner G."/>
            <person name="Heddergott C."/>
            <person name="Schindler S."/>
            <person name="Staib P."/>
            <person name="Heidel A."/>
            <person name="Felder M."/>
            <person name="Petzold A."/>
            <person name="Szafranski K."/>
            <person name="Feuermann M."/>
            <person name="Pedruzzi I."/>
            <person name="Priebe S."/>
            <person name="Groth M."/>
            <person name="Winkler R."/>
            <person name="Li W."/>
            <person name="Kniemeyer O."/>
            <person name="Schroeckh V."/>
            <person name="Hertweck C."/>
            <person name="Hube B."/>
            <person name="White T.C."/>
            <person name="Platzer M."/>
            <person name="Guthke R."/>
            <person name="Heitman J."/>
            <person name="Woestemeyer J."/>
            <person name="Zipfel P.F."/>
            <person name="Monod M."/>
            <person name="Brakhage A.A."/>
        </authorList>
    </citation>
    <scope>NUCLEOTIDE SEQUENCE [LARGE SCALE GENOMIC DNA]</scope>
    <source>
        <strain evidence="3">ATCC MYA-4681 / CBS 112371</strain>
    </source>
</reference>
<organism evidence="2 3">
    <name type="scientific">Arthroderma benhamiae (strain ATCC MYA-4681 / CBS 112371)</name>
    <name type="common">Trichophyton mentagrophytes</name>
    <dbReference type="NCBI Taxonomy" id="663331"/>
    <lineage>
        <taxon>Eukaryota</taxon>
        <taxon>Fungi</taxon>
        <taxon>Dikarya</taxon>
        <taxon>Ascomycota</taxon>
        <taxon>Pezizomycotina</taxon>
        <taxon>Eurotiomycetes</taxon>
        <taxon>Eurotiomycetidae</taxon>
        <taxon>Onygenales</taxon>
        <taxon>Arthrodermataceae</taxon>
        <taxon>Trichophyton</taxon>
    </lineage>
</organism>
<dbReference type="HOGENOM" id="CLU_155345_0_0_1"/>
<dbReference type="InterPro" id="IPR015424">
    <property type="entry name" value="PyrdxlP-dep_Trfase"/>
</dbReference>